<evidence type="ECO:0000259" key="7">
    <source>
        <dbReference type="Pfam" id="PF01555"/>
    </source>
</evidence>
<dbReference type="PIRSF" id="PIRSF015855">
    <property type="entry name" value="TypeIII_Mtase_mKpnI"/>
    <property type="match status" value="1"/>
</dbReference>
<comment type="caution">
    <text evidence="8">The sequence shown here is derived from an EMBL/GenBank/DDBJ whole genome shotgun (WGS) entry which is preliminary data.</text>
</comment>
<dbReference type="Gene3D" id="3.40.50.150">
    <property type="entry name" value="Vaccinia Virus protein VP39"/>
    <property type="match status" value="1"/>
</dbReference>
<keyword evidence="3 8" id="KW-0489">Methyltransferase</keyword>
<dbReference type="InterPro" id="IPR002295">
    <property type="entry name" value="N4/N6-MTase_EcoPI_Mod-like"/>
</dbReference>
<evidence type="ECO:0000313" key="9">
    <source>
        <dbReference type="Proteomes" id="UP000245449"/>
    </source>
</evidence>
<sequence length="585" mass="66706">MSKNKLQKLELTWIGKGDEPKLEPRILIENPEYSYGDPTTDNILIHGDNLLGLKALEQDFAGKVKCIYIDPPYNTGNAFEHYDDGIEHSLWLNLIYNRLSILKNLLSKDGCIFIQLDDNELDYCKIICDELFGRDNLINRIAIDVRAPSAFSTVNPGVFKASEYLLFYAKDKSNFQEVSARVIREPDYAYSLWLQNPSDDFQDWKFENVLNAYRRNNNDRESTHPRKSLDNYNKFIVSNSARIARLASISDTGAGQQVIELKKQSQSNRDKIFKLERKAGLDDVYVLNGQQLIFYKKNVIEIDGEQQASKLLTNIWSDIAWEGIANEGGVVFKRSKKPERLIKRILELTTKEGDLILDSFLGSGTTAAVAHKMNRKYIGIELGEHAKTHCYPRLKAVIDGEQGGISKTVNWQGGGGFKFYTLAPSLLKQDKFGNWVISQEYNPDMLAAAMAKQEGFNYLPNEDKFWKQGNSSENDFIFTTTQFLTVETLDSIHDDMQEGESILICCKAFQKECKSKYPNITLKKIPQMLLDRCEFGKDDYSLNIVNLPTEEAANLDSEEENVIDNESVQEIRDNKETVNQGTLFE</sequence>
<evidence type="ECO:0000313" key="8">
    <source>
        <dbReference type="EMBL" id="PWA05686.1"/>
    </source>
</evidence>
<evidence type="ECO:0000256" key="1">
    <source>
        <dbReference type="ARBA" id="ARBA00006594"/>
    </source>
</evidence>
<evidence type="ECO:0000256" key="2">
    <source>
        <dbReference type="ARBA" id="ARBA00011900"/>
    </source>
</evidence>
<dbReference type="Proteomes" id="UP000245449">
    <property type="component" value="Unassembled WGS sequence"/>
</dbReference>
<keyword evidence="9" id="KW-1185">Reference proteome</keyword>
<dbReference type="PROSITE" id="PS00092">
    <property type="entry name" value="N6_MTASE"/>
    <property type="match status" value="1"/>
</dbReference>
<dbReference type="InterPro" id="IPR002052">
    <property type="entry name" value="DNA_methylase_N6_adenine_CS"/>
</dbReference>
<accession>A0A2U1JKK2</accession>
<comment type="catalytic activity">
    <reaction evidence="6">
        <text>a 2'-deoxyadenosine in DNA + S-adenosyl-L-methionine = an N(6)-methyl-2'-deoxyadenosine in DNA + S-adenosyl-L-homocysteine + H(+)</text>
        <dbReference type="Rhea" id="RHEA:15197"/>
        <dbReference type="Rhea" id="RHEA-COMP:12418"/>
        <dbReference type="Rhea" id="RHEA-COMP:12419"/>
        <dbReference type="ChEBI" id="CHEBI:15378"/>
        <dbReference type="ChEBI" id="CHEBI:57856"/>
        <dbReference type="ChEBI" id="CHEBI:59789"/>
        <dbReference type="ChEBI" id="CHEBI:90615"/>
        <dbReference type="ChEBI" id="CHEBI:90616"/>
        <dbReference type="EC" id="2.1.1.72"/>
    </reaction>
</comment>
<comment type="similarity">
    <text evidence="1">Belongs to the N(4)/N(6)-methyltransferase family.</text>
</comment>
<dbReference type="PRINTS" id="PR00508">
    <property type="entry name" value="S21N4MTFRASE"/>
</dbReference>
<name>A0A2U1JKK2_9FLAO</name>
<dbReference type="GO" id="GO:0032259">
    <property type="term" value="P:methylation"/>
    <property type="evidence" value="ECO:0007669"/>
    <property type="project" value="UniProtKB-KW"/>
</dbReference>
<organism evidence="8 9">
    <name type="scientific">Flavobacterium psychrotolerans</name>
    <dbReference type="NCBI Taxonomy" id="2169410"/>
    <lineage>
        <taxon>Bacteria</taxon>
        <taxon>Pseudomonadati</taxon>
        <taxon>Bacteroidota</taxon>
        <taxon>Flavobacteriia</taxon>
        <taxon>Flavobacteriales</taxon>
        <taxon>Flavobacteriaceae</taxon>
        <taxon>Flavobacterium</taxon>
    </lineage>
</organism>
<feature type="domain" description="DNA methylase N-4/N-6" evidence="7">
    <location>
        <begin position="64"/>
        <end position="387"/>
    </location>
</feature>
<dbReference type="GO" id="GO:0009007">
    <property type="term" value="F:site-specific DNA-methyltransferase (adenine-specific) activity"/>
    <property type="evidence" value="ECO:0007669"/>
    <property type="project" value="UniProtKB-EC"/>
</dbReference>
<dbReference type="EMBL" id="QCZI01000006">
    <property type="protein sequence ID" value="PWA05686.1"/>
    <property type="molecule type" value="Genomic_DNA"/>
</dbReference>
<dbReference type="OrthoDB" id="9800801at2"/>
<dbReference type="InterPro" id="IPR029063">
    <property type="entry name" value="SAM-dependent_MTases_sf"/>
</dbReference>
<dbReference type="EC" id="2.1.1.72" evidence="2"/>
<gene>
    <name evidence="8" type="ORF">DB895_06810</name>
</gene>
<protein>
    <recommendedName>
        <fullName evidence="2">site-specific DNA-methyltransferase (adenine-specific)</fullName>
        <ecNumber evidence="2">2.1.1.72</ecNumber>
    </recommendedName>
</protein>
<dbReference type="SUPFAM" id="SSF53335">
    <property type="entry name" value="S-adenosyl-L-methionine-dependent methyltransferases"/>
    <property type="match status" value="1"/>
</dbReference>
<dbReference type="GO" id="GO:0003677">
    <property type="term" value="F:DNA binding"/>
    <property type="evidence" value="ECO:0007669"/>
    <property type="project" value="InterPro"/>
</dbReference>
<reference evidence="8 9" key="1">
    <citation type="submission" date="2018-04" db="EMBL/GenBank/DDBJ databases">
        <title>Flavobacterium sp. nov., isolated from glacier ice.</title>
        <authorList>
            <person name="Liu Q."/>
            <person name="Xin Y.-H."/>
        </authorList>
    </citation>
    <scope>NUCLEOTIDE SEQUENCE [LARGE SCALE GENOMIC DNA]</scope>
    <source>
        <strain evidence="8 9">RB1R5</strain>
    </source>
</reference>
<dbReference type="GO" id="GO:0008170">
    <property type="term" value="F:N-methyltransferase activity"/>
    <property type="evidence" value="ECO:0007669"/>
    <property type="project" value="InterPro"/>
</dbReference>
<keyword evidence="5" id="KW-0949">S-adenosyl-L-methionine</keyword>
<proteinExistence type="inferred from homology"/>
<evidence type="ECO:0000256" key="6">
    <source>
        <dbReference type="ARBA" id="ARBA00047942"/>
    </source>
</evidence>
<evidence type="ECO:0000256" key="4">
    <source>
        <dbReference type="ARBA" id="ARBA00022679"/>
    </source>
</evidence>
<evidence type="ECO:0000256" key="5">
    <source>
        <dbReference type="ARBA" id="ARBA00022691"/>
    </source>
</evidence>
<dbReference type="RefSeq" id="WP_116724613.1">
    <property type="nucleotide sequence ID" value="NZ_QCZI01000006.1"/>
</dbReference>
<evidence type="ECO:0000256" key="3">
    <source>
        <dbReference type="ARBA" id="ARBA00022603"/>
    </source>
</evidence>
<dbReference type="InterPro" id="IPR001091">
    <property type="entry name" value="RM_Methyltransferase"/>
</dbReference>
<dbReference type="InterPro" id="IPR002941">
    <property type="entry name" value="DNA_methylase_N4/N6"/>
</dbReference>
<dbReference type="Pfam" id="PF01555">
    <property type="entry name" value="N6_N4_Mtase"/>
    <property type="match status" value="1"/>
</dbReference>
<dbReference type="AlphaFoldDB" id="A0A2U1JKK2"/>
<keyword evidence="4 8" id="KW-0808">Transferase</keyword>